<reference evidence="5" key="1">
    <citation type="submission" date="2023-05" db="EMBL/GenBank/DDBJ databases">
        <authorList>
            <person name="Zhang X."/>
        </authorList>
    </citation>
    <scope>NUCLEOTIDE SEQUENCE</scope>
    <source>
        <strain evidence="5">YF14B1</strain>
    </source>
</reference>
<gene>
    <name evidence="5" type="ORF">QNI16_06250</name>
</gene>
<dbReference type="InterPro" id="IPR046335">
    <property type="entry name" value="LacI/GalR-like_sensor"/>
</dbReference>
<evidence type="ECO:0000313" key="6">
    <source>
        <dbReference type="Proteomes" id="UP001241110"/>
    </source>
</evidence>
<dbReference type="GO" id="GO:0003700">
    <property type="term" value="F:DNA-binding transcription factor activity"/>
    <property type="evidence" value="ECO:0007669"/>
    <property type="project" value="InterPro"/>
</dbReference>
<dbReference type="PANTHER" id="PTHR38445">
    <property type="entry name" value="HTH-TYPE TRANSCRIPTIONAL REPRESSOR YTRA"/>
    <property type="match status" value="1"/>
</dbReference>
<organism evidence="5 6">
    <name type="scientific">Xanthocytophaga flava</name>
    <dbReference type="NCBI Taxonomy" id="3048013"/>
    <lineage>
        <taxon>Bacteria</taxon>
        <taxon>Pseudomonadati</taxon>
        <taxon>Bacteroidota</taxon>
        <taxon>Cytophagia</taxon>
        <taxon>Cytophagales</taxon>
        <taxon>Rhodocytophagaceae</taxon>
        <taxon>Xanthocytophaga</taxon>
    </lineage>
</organism>
<comment type="caution">
    <text evidence="5">The sequence shown here is derived from an EMBL/GenBank/DDBJ whole genome shotgun (WGS) entry which is preliminary data.</text>
</comment>
<feature type="domain" description="HTH gntR-type" evidence="4">
    <location>
        <begin position="12"/>
        <end position="80"/>
    </location>
</feature>
<dbReference type="Pfam" id="PF13377">
    <property type="entry name" value="Peripla_BP_3"/>
    <property type="match status" value="1"/>
</dbReference>
<dbReference type="InterPro" id="IPR036390">
    <property type="entry name" value="WH_DNA-bd_sf"/>
</dbReference>
<dbReference type="EMBL" id="JASJOS010000003">
    <property type="protein sequence ID" value="MDJ1480080.1"/>
    <property type="molecule type" value="Genomic_DNA"/>
</dbReference>
<dbReference type="SMART" id="SM00345">
    <property type="entry name" value="HTH_GNTR"/>
    <property type="match status" value="1"/>
</dbReference>
<dbReference type="Gene3D" id="3.40.50.2300">
    <property type="match status" value="2"/>
</dbReference>
<accession>A0AAE3QMD7</accession>
<dbReference type="InterPro" id="IPR036388">
    <property type="entry name" value="WH-like_DNA-bd_sf"/>
</dbReference>
<protein>
    <submittedName>
        <fullName evidence="5">GntR family transcriptional regulator</fullName>
    </submittedName>
</protein>
<name>A0AAE3QMD7_9BACT</name>
<dbReference type="GO" id="GO:0003677">
    <property type="term" value="F:DNA binding"/>
    <property type="evidence" value="ECO:0007669"/>
    <property type="project" value="UniProtKB-KW"/>
</dbReference>
<dbReference type="InterPro" id="IPR000524">
    <property type="entry name" value="Tscrpt_reg_HTH_GntR"/>
</dbReference>
<dbReference type="RefSeq" id="WP_313976655.1">
    <property type="nucleotide sequence ID" value="NZ_JASJOS010000003.1"/>
</dbReference>
<keyword evidence="3" id="KW-0804">Transcription</keyword>
<evidence type="ECO:0000259" key="4">
    <source>
        <dbReference type="PROSITE" id="PS50949"/>
    </source>
</evidence>
<proteinExistence type="predicted"/>
<dbReference type="CDD" id="cd07377">
    <property type="entry name" value="WHTH_GntR"/>
    <property type="match status" value="1"/>
</dbReference>
<evidence type="ECO:0000313" key="5">
    <source>
        <dbReference type="EMBL" id="MDJ1480080.1"/>
    </source>
</evidence>
<dbReference type="Proteomes" id="UP001241110">
    <property type="component" value="Unassembled WGS sequence"/>
</dbReference>
<evidence type="ECO:0000256" key="3">
    <source>
        <dbReference type="ARBA" id="ARBA00023163"/>
    </source>
</evidence>
<dbReference type="Pfam" id="PF00392">
    <property type="entry name" value="GntR"/>
    <property type="match status" value="1"/>
</dbReference>
<dbReference type="SUPFAM" id="SSF46785">
    <property type="entry name" value="Winged helix' DNA-binding domain"/>
    <property type="match status" value="1"/>
</dbReference>
<dbReference type="Gene3D" id="1.10.10.10">
    <property type="entry name" value="Winged helix-like DNA-binding domain superfamily/Winged helix DNA-binding domain"/>
    <property type="match status" value="1"/>
</dbReference>
<dbReference type="SUPFAM" id="SSF53822">
    <property type="entry name" value="Periplasmic binding protein-like I"/>
    <property type="match status" value="1"/>
</dbReference>
<evidence type="ECO:0000256" key="1">
    <source>
        <dbReference type="ARBA" id="ARBA00023015"/>
    </source>
</evidence>
<dbReference type="PANTHER" id="PTHR38445:SF10">
    <property type="entry name" value="GNTR-FAMILY TRANSCRIPTIONAL REGULATOR"/>
    <property type="match status" value="1"/>
</dbReference>
<dbReference type="PROSITE" id="PS50949">
    <property type="entry name" value="HTH_GNTR"/>
    <property type="match status" value="1"/>
</dbReference>
<keyword evidence="2" id="KW-0238">DNA-binding</keyword>
<evidence type="ECO:0000256" key="2">
    <source>
        <dbReference type="ARBA" id="ARBA00023125"/>
    </source>
</evidence>
<dbReference type="InterPro" id="IPR028082">
    <property type="entry name" value="Peripla_BP_I"/>
</dbReference>
<keyword evidence="1" id="KW-0805">Transcription regulation</keyword>
<sequence>MYRLQINPEEKTPKYKQIVSSVIHDIGKGILKRGDHLPSINYVSEEYYLGRDTVEKAYRELKELGYISSVAGKGFYVEGAPANKIRILLVMNKLSSYKKIVYYSFLKALGDKATVDLHIHHYNAALFREIIEKNLGKYHYYVVIPHFYENIDKVDIQQTLEQIPRDELILLDKDLPEVKGEIISVYQDFEKDIYQALETGEDLLKKYERVVLVFPSDGNYPQEIARGFKLYCIHYQKKFAIIENAMDEKITSSTAYIVIEETDLAEVVKKIRQTPYEIGKEVGLVSFNDATLKELLSITVITTDFETMGRTAAALLLDKKKLRIKTPFSMIRRQSL</sequence>
<dbReference type="AlphaFoldDB" id="A0AAE3QMD7"/>